<organism evidence="1 2">
    <name type="scientific">Streptomyces scopuliridis</name>
    <dbReference type="NCBI Taxonomy" id="452529"/>
    <lineage>
        <taxon>Bacteria</taxon>
        <taxon>Bacillati</taxon>
        <taxon>Actinomycetota</taxon>
        <taxon>Actinomycetes</taxon>
        <taxon>Kitasatosporales</taxon>
        <taxon>Streptomycetaceae</taxon>
        <taxon>Streptomyces</taxon>
    </lineage>
</organism>
<geneLocation type="plasmid" evidence="1 2">
    <name>unnamed1</name>
</geneLocation>
<reference evidence="1" key="1">
    <citation type="submission" date="2022-10" db="EMBL/GenBank/DDBJ databases">
        <title>The complete genomes of actinobacterial strains from the NBC collection.</title>
        <authorList>
            <person name="Joergensen T.S."/>
            <person name="Alvarez Arevalo M."/>
            <person name="Sterndorff E.B."/>
            <person name="Faurdal D."/>
            <person name="Vuksanovic O."/>
            <person name="Mourched A.-S."/>
            <person name="Charusanti P."/>
            <person name="Shaw S."/>
            <person name="Blin K."/>
            <person name="Weber T."/>
        </authorList>
    </citation>
    <scope>NUCLEOTIDE SEQUENCE</scope>
    <source>
        <strain evidence="1">NBC 01771</strain>
    </source>
</reference>
<protein>
    <submittedName>
        <fullName evidence="1">Uncharacterized protein</fullName>
    </submittedName>
</protein>
<gene>
    <name evidence="1" type="ORF">OG835_42115</name>
</gene>
<dbReference type="EMBL" id="CP109110">
    <property type="protein sequence ID" value="WSC03493.1"/>
    <property type="molecule type" value="Genomic_DNA"/>
</dbReference>
<keyword evidence="1" id="KW-0614">Plasmid</keyword>
<name>A0ACD5A044_9ACTN</name>
<evidence type="ECO:0000313" key="1">
    <source>
        <dbReference type="EMBL" id="WSC03493.1"/>
    </source>
</evidence>
<accession>A0ACD5A044</accession>
<evidence type="ECO:0000313" key="2">
    <source>
        <dbReference type="Proteomes" id="UP001348369"/>
    </source>
</evidence>
<dbReference type="Proteomes" id="UP001348369">
    <property type="component" value="Plasmid unnamed1"/>
</dbReference>
<proteinExistence type="predicted"/>
<keyword evidence="2" id="KW-1185">Reference proteome</keyword>
<sequence>MSRWNGLLTRRRTAASSRTRRQRSARDTAERNTGTGAGQALRVLVEDHGGLLLLRLPMDDTLHPADVADLARALGAEEDGTVTIVAIAVGEATAALWPRLSETLDSLRDEGTSSVRLVMSGAGADHPDRPALARHIAEAWKMTVEAPDGPVLVVPGGSVFVPPGRGGWRRFAPGQEPEELGPRTPAPGWQAALRHAPARTAGGCVVDQIPAGLVIRPGGANAPRPGDLFHAIPVDPKRPAVVVGVPWGEDIVATDVAEVLAALPAVVRRGVRLAPGGRRDLLPLGQSVAGLLNVEIEVTTGLPLIAADRPLGRFGVRSVLAGPDGEPRWLPFVDAVMCLPPEEPVTATAGEPEPAGTGGGPARSGPTTAPAPRLLRWSTPAPELGLTQDGVARLSDAWQAVATRAGLWVGPSGAAPPLTARPVSVEGPVVEVGRGGDRLDASLWPLLSGFLGRLAPDIRSRTTLHVHAITPDGGRALRGLAAEHALRVISFAAAPAARPVRRGPAPAGTAGAPAHGTTGTPASAPIPSPIPSPIPRPAPVPVTGSAGGATATSTGGPAPTSGDRPAPPVPHKTSSTPAREAAPGQAAPEPATTAASEHELAGAPGSPGSPDRASLPTSSSSGATEPLGPSAVPTSGASVAPSPVPAPEPSVRPVAGLASASVPPAAAEPVAEGVDGPVARTSTATGTPVGATAVTESAAPEPTSPPLPLPDAPRPEPVPTGAPSTPVAPARPVPTSGSGAASGPAPASSGTPPRTTAPPAPPAPSAPTSPATGESAAETGAAPAGTPAPRSEPAPAPAVTRRPLPPVPVEPQHLSTPSERAAFRMLAEPTWERHSAAVNRALAEMPALRGAEQEAARTDLVALRMYLRNTEAPLDHKELAKSLRSGERRLVPYAGCIASALARLPSYRGVVLRGLTGTAELGGVRPGDVLRDAAPVSGLPLDPAGKKRVAGVGFAIWSTTGRRVRRLLDGGDEVVFAPGTAYRVLDVRTDAATSLILLRQVRSAETASVLLEDADETALERLNHALSGRMSPGKGDWPDRCVGPLGDIGAP</sequence>